<dbReference type="Pfam" id="PF04965">
    <property type="entry name" value="GPW_gp25"/>
    <property type="match status" value="1"/>
</dbReference>
<dbReference type="SUPFAM" id="SSF160719">
    <property type="entry name" value="gpW/gp25-like"/>
    <property type="match status" value="1"/>
</dbReference>
<dbReference type="PANTHER" id="PTHR38595">
    <property type="entry name" value="CYTOPLASMIC PROTEIN-RELATED"/>
    <property type="match status" value="1"/>
</dbReference>
<gene>
    <name evidence="2" type="ORF">BC777_3784</name>
</gene>
<dbReference type="EMBL" id="PGTY01000005">
    <property type="protein sequence ID" value="PJI84244.1"/>
    <property type="molecule type" value="Genomic_DNA"/>
</dbReference>
<comment type="caution">
    <text evidence="2">The sequence shown here is derived from an EMBL/GenBank/DDBJ whole genome shotgun (WGS) entry which is preliminary data.</text>
</comment>
<dbReference type="InterPro" id="IPR053176">
    <property type="entry name" value="T6SS_TssE1-like"/>
</dbReference>
<dbReference type="RefSeq" id="WP_168769225.1">
    <property type="nucleotide sequence ID" value="NZ_PGTY01000005.1"/>
</dbReference>
<accession>A0A2M8VZZ6</accession>
<dbReference type="InterPro" id="IPR007048">
    <property type="entry name" value="IraD/Gp25-like"/>
</dbReference>
<dbReference type="NCBIfam" id="TIGR03357">
    <property type="entry name" value="VI_zyme"/>
    <property type="match status" value="1"/>
</dbReference>
<evidence type="ECO:0000313" key="3">
    <source>
        <dbReference type="Proteomes" id="UP000228531"/>
    </source>
</evidence>
<proteinExistence type="predicted"/>
<evidence type="ECO:0000313" key="2">
    <source>
        <dbReference type="EMBL" id="PJI84244.1"/>
    </source>
</evidence>
<keyword evidence="3" id="KW-1185">Reference proteome</keyword>
<feature type="domain" description="IraD/Gp25-like" evidence="1">
    <location>
        <begin position="45"/>
        <end position="147"/>
    </location>
</feature>
<protein>
    <submittedName>
        <fullName evidence="2">Type VI secretion system protein ImpF</fullName>
    </submittedName>
</protein>
<evidence type="ECO:0000259" key="1">
    <source>
        <dbReference type="Pfam" id="PF04965"/>
    </source>
</evidence>
<name>A0A2M8VZZ6_9RHOB</name>
<dbReference type="Gene3D" id="3.10.450.40">
    <property type="match status" value="1"/>
</dbReference>
<dbReference type="Proteomes" id="UP000228531">
    <property type="component" value="Unassembled WGS sequence"/>
</dbReference>
<organism evidence="2 3">
    <name type="scientific">Yoonia maricola</name>
    <dbReference type="NCBI Taxonomy" id="420999"/>
    <lineage>
        <taxon>Bacteria</taxon>
        <taxon>Pseudomonadati</taxon>
        <taxon>Pseudomonadota</taxon>
        <taxon>Alphaproteobacteria</taxon>
        <taxon>Rhodobacterales</taxon>
        <taxon>Paracoccaceae</taxon>
        <taxon>Yoonia</taxon>
    </lineage>
</organism>
<sequence length="172" mass="18841">MDVFREAFKEGDGRALPETVEEGGKAIARLSGRSNARRLGVDEESLREHVRNHLATLMNSIRLDAAIDLSDAPHVAKSVLNYGFQDLSNLTRNELTAPMISQSIKQSLMDHEPRLVPGSIDVKVTALREDQHQRVAVHVTADLIADPADIPVEFEADVDTGAGKVVLQADRI</sequence>
<dbReference type="PANTHER" id="PTHR38595:SF1">
    <property type="entry name" value="TYPE VI SECRETION SYSTEM COMPONENT TSSE1"/>
    <property type="match status" value="1"/>
</dbReference>
<dbReference type="InterPro" id="IPR017737">
    <property type="entry name" value="TssE1-like"/>
</dbReference>
<reference evidence="2 3" key="1">
    <citation type="submission" date="2017-11" db="EMBL/GenBank/DDBJ databases">
        <title>Genomic Encyclopedia of Archaeal and Bacterial Type Strains, Phase II (KMG-II): From Individual Species to Whole Genera.</title>
        <authorList>
            <person name="Goeker M."/>
        </authorList>
    </citation>
    <scope>NUCLEOTIDE SEQUENCE [LARGE SCALE GENOMIC DNA]</scope>
    <source>
        <strain evidence="2 3">DSM 29128</strain>
    </source>
</reference>
<dbReference type="AlphaFoldDB" id="A0A2M8VZZ6"/>